<dbReference type="Proteomes" id="UP000186002">
    <property type="component" value="Unassembled WGS sequence"/>
</dbReference>
<evidence type="ECO:0000313" key="1">
    <source>
        <dbReference type="EMBL" id="SHL51438.1"/>
    </source>
</evidence>
<dbReference type="EMBL" id="FRBW01000001">
    <property type="protein sequence ID" value="SHL51438.1"/>
    <property type="molecule type" value="Genomic_DNA"/>
</dbReference>
<sequence>MSELGILSLSEQLSVTERQLENLLGLLDKCLSEDLVQEVRQFVDVGEYGLALETVIGIFLEENIPIPEVVRSEIKECSERMGLEVSSFLRGGKAS</sequence>
<dbReference type="RefSeq" id="WP_073009006.1">
    <property type="nucleotide sequence ID" value="NZ_FRBW01000001.1"/>
</dbReference>
<evidence type="ECO:0008006" key="3">
    <source>
        <dbReference type="Google" id="ProtNLM"/>
    </source>
</evidence>
<gene>
    <name evidence="1" type="ORF">SAMN05444272_0761</name>
</gene>
<dbReference type="AlphaFoldDB" id="A0A1M7B8U1"/>
<dbReference type="InterPro" id="IPR047880">
    <property type="entry name" value="MafI-like"/>
</dbReference>
<name>A0A1M7B8U1_9HYPH</name>
<accession>A0A1M7B8U1</accession>
<evidence type="ECO:0000313" key="2">
    <source>
        <dbReference type="Proteomes" id="UP000186002"/>
    </source>
</evidence>
<dbReference type="NCBIfam" id="NF033691">
    <property type="entry name" value="immunity_MafI"/>
    <property type="match status" value="1"/>
</dbReference>
<proteinExistence type="predicted"/>
<protein>
    <recommendedName>
        <fullName evidence="3">MafI family immunity protein</fullName>
    </recommendedName>
</protein>
<keyword evidence="2" id="KW-1185">Reference proteome</keyword>
<reference evidence="1 2" key="1">
    <citation type="submission" date="2016-11" db="EMBL/GenBank/DDBJ databases">
        <authorList>
            <person name="Jaros S."/>
            <person name="Januszkiewicz K."/>
            <person name="Wedrychowicz H."/>
        </authorList>
    </citation>
    <scope>NUCLEOTIDE SEQUENCE [LARGE SCALE GENOMIC DNA]</scope>
    <source>
        <strain evidence="1 2">DSM 22153</strain>
    </source>
</reference>
<organism evidence="1 2">
    <name type="scientific">Roseibium suaedae</name>
    <dbReference type="NCBI Taxonomy" id="735517"/>
    <lineage>
        <taxon>Bacteria</taxon>
        <taxon>Pseudomonadati</taxon>
        <taxon>Pseudomonadota</taxon>
        <taxon>Alphaproteobacteria</taxon>
        <taxon>Hyphomicrobiales</taxon>
        <taxon>Stappiaceae</taxon>
        <taxon>Roseibium</taxon>
    </lineage>
</organism>
<dbReference type="STRING" id="735517.SAMN05444272_0761"/>